<proteinExistence type="predicted"/>
<comment type="caution">
    <text evidence="3">The sequence shown here is derived from an EMBL/GenBank/DDBJ whole genome shotgun (WGS) entry which is preliminary data.</text>
</comment>
<gene>
    <name evidence="3" type="ORF">ACFSXZ_40895</name>
</gene>
<keyword evidence="2" id="KW-0732">Signal</keyword>
<feature type="region of interest" description="Disordered" evidence="1">
    <location>
        <begin position="46"/>
        <end position="68"/>
    </location>
</feature>
<feature type="compositionally biased region" description="Polar residues" evidence="1">
    <location>
        <begin position="46"/>
        <end position="58"/>
    </location>
</feature>
<evidence type="ECO:0000313" key="3">
    <source>
        <dbReference type="EMBL" id="MFD2422700.1"/>
    </source>
</evidence>
<evidence type="ECO:0000256" key="1">
    <source>
        <dbReference type="SAM" id="MobiDB-lite"/>
    </source>
</evidence>
<dbReference type="EMBL" id="JBHUKR010000030">
    <property type="protein sequence ID" value="MFD2422700.1"/>
    <property type="molecule type" value="Genomic_DNA"/>
</dbReference>
<dbReference type="Proteomes" id="UP001597417">
    <property type="component" value="Unassembled WGS sequence"/>
</dbReference>
<feature type="signal peptide" evidence="2">
    <location>
        <begin position="1"/>
        <end position="27"/>
    </location>
</feature>
<sequence length="68" mass="6708">MNTIKTTLTGALALGALIVGMAGIASAATTSAAPAPDGTRIWTTPAAGSQAHTVSGTLTWADPNSREL</sequence>
<name>A0ABW5G609_9PSEU</name>
<evidence type="ECO:0000313" key="4">
    <source>
        <dbReference type="Proteomes" id="UP001597417"/>
    </source>
</evidence>
<protein>
    <submittedName>
        <fullName evidence="3">Uncharacterized protein</fullName>
    </submittedName>
</protein>
<feature type="chain" id="PRO_5046204812" evidence="2">
    <location>
        <begin position="28"/>
        <end position="68"/>
    </location>
</feature>
<organism evidence="3 4">
    <name type="scientific">Amycolatopsis pigmentata</name>
    <dbReference type="NCBI Taxonomy" id="450801"/>
    <lineage>
        <taxon>Bacteria</taxon>
        <taxon>Bacillati</taxon>
        <taxon>Actinomycetota</taxon>
        <taxon>Actinomycetes</taxon>
        <taxon>Pseudonocardiales</taxon>
        <taxon>Pseudonocardiaceae</taxon>
        <taxon>Amycolatopsis</taxon>
    </lineage>
</organism>
<dbReference type="RefSeq" id="WP_378271926.1">
    <property type="nucleotide sequence ID" value="NZ_JBHUKR010000030.1"/>
</dbReference>
<evidence type="ECO:0000256" key="2">
    <source>
        <dbReference type="SAM" id="SignalP"/>
    </source>
</evidence>
<keyword evidence="4" id="KW-1185">Reference proteome</keyword>
<accession>A0ABW5G609</accession>
<reference evidence="4" key="1">
    <citation type="journal article" date="2019" name="Int. J. Syst. Evol. Microbiol.">
        <title>The Global Catalogue of Microorganisms (GCM) 10K type strain sequencing project: providing services to taxonomists for standard genome sequencing and annotation.</title>
        <authorList>
            <consortium name="The Broad Institute Genomics Platform"/>
            <consortium name="The Broad Institute Genome Sequencing Center for Infectious Disease"/>
            <person name="Wu L."/>
            <person name="Ma J."/>
        </authorList>
    </citation>
    <scope>NUCLEOTIDE SEQUENCE [LARGE SCALE GENOMIC DNA]</scope>
    <source>
        <strain evidence="4">CGMCC 4.7645</strain>
    </source>
</reference>